<feature type="region of interest" description="Disordered" evidence="1">
    <location>
        <begin position="29"/>
        <end position="83"/>
    </location>
</feature>
<name>A0A2H1FZP1_ZYMTR</name>
<dbReference type="EMBL" id="LT854254">
    <property type="protein sequence ID" value="SMR46793.1"/>
    <property type="molecule type" value="Genomic_DNA"/>
</dbReference>
<protein>
    <submittedName>
        <fullName evidence="2">Uncharacterized protein</fullName>
    </submittedName>
</protein>
<accession>A0A2H1FZP1</accession>
<reference evidence="3" key="1">
    <citation type="submission" date="2017-05" db="EMBL/GenBank/DDBJ databases">
        <authorList>
            <person name="Song R."/>
            <person name="Chenine A.L."/>
            <person name="Ruprecht R.M."/>
        </authorList>
    </citation>
    <scope>NUCLEOTIDE SEQUENCE [LARGE SCALE GENOMIC DNA]</scope>
</reference>
<organism evidence="2 3">
    <name type="scientific">Zymoseptoria tritici ST99CH_1E4</name>
    <dbReference type="NCBI Taxonomy" id="1276532"/>
    <lineage>
        <taxon>Eukaryota</taxon>
        <taxon>Fungi</taxon>
        <taxon>Dikarya</taxon>
        <taxon>Ascomycota</taxon>
        <taxon>Pezizomycotina</taxon>
        <taxon>Dothideomycetes</taxon>
        <taxon>Dothideomycetidae</taxon>
        <taxon>Mycosphaerellales</taxon>
        <taxon>Mycosphaerellaceae</taxon>
        <taxon>Zymoseptoria</taxon>
    </lineage>
</organism>
<dbReference type="AlphaFoldDB" id="A0A2H1FZP1"/>
<proteinExistence type="predicted"/>
<evidence type="ECO:0000313" key="2">
    <source>
        <dbReference type="EMBL" id="SMR46793.1"/>
    </source>
</evidence>
<evidence type="ECO:0000313" key="3">
    <source>
        <dbReference type="Proteomes" id="UP000245764"/>
    </source>
</evidence>
<gene>
    <name evidence="2" type="ORF">ZT1E4_G3411</name>
</gene>
<dbReference type="Proteomes" id="UP000245764">
    <property type="component" value="Chromosome 2"/>
</dbReference>
<feature type="region of interest" description="Disordered" evidence="1">
    <location>
        <begin position="95"/>
        <end position="115"/>
    </location>
</feature>
<sequence length="234" mass="26041">MADSRQNSERFAVIAREFERNPSSIAEMARNAPKAARRENQVAVAVPHAPDPIPSSPPKRILVARTDSEPGSDPHDSTTPLPSSYLDSILHTQVASSHTVSNTQPLPSSEDSQMSFVPETPRAPFHRIASSPADRKGLDRDNRRALMYWEYKNDRADEDVRKLSELFGLCDEELGTNLSALKSDFMEQGWIADDIGDMTAEDFNTVPVDLDPVMQRYARTIAHCFCRGWNAGIS</sequence>
<evidence type="ECO:0000256" key="1">
    <source>
        <dbReference type="SAM" id="MobiDB-lite"/>
    </source>
</evidence>
<feature type="compositionally biased region" description="Basic and acidic residues" evidence="1">
    <location>
        <begin position="66"/>
        <end position="76"/>
    </location>
</feature>